<feature type="compositionally biased region" description="Polar residues" evidence="1">
    <location>
        <begin position="782"/>
        <end position="792"/>
    </location>
</feature>
<feature type="compositionally biased region" description="Basic and acidic residues" evidence="1">
    <location>
        <begin position="532"/>
        <end position="545"/>
    </location>
</feature>
<feature type="region of interest" description="Disordered" evidence="1">
    <location>
        <begin position="360"/>
        <end position="418"/>
    </location>
</feature>
<feature type="compositionally biased region" description="Basic and acidic residues" evidence="1">
    <location>
        <begin position="826"/>
        <end position="840"/>
    </location>
</feature>
<feature type="compositionally biased region" description="Polar residues" evidence="1">
    <location>
        <begin position="261"/>
        <end position="285"/>
    </location>
</feature>
<sequence length="1179" mass="128835">MNRFRTKKKGKDEDGTPRPSQDSESSMPFRGFRKGKKSQENEKKEIDIATALPSNDDFRTSLLMTGLSARFSMLREQDDPNTKIGKASDDSVLFPKRQSRMDLTSFRGLGDIAEIESVKAVPPFARKGSYNSDDADLLNAGSIMSRAKPTEGNNLFGGRQKIYKIPAGASSSRAVDGGMGGRALYDDDVAQSAFQKWRRAEKERELSQDEHNESDTRDDQRNSSSDLDPPRSESPLFSGYDRKRETSSTLSSTPSVARHSSAATSITSSQPTPSVKDWQPSSGYNSGPERSVTRTRRLYETGFFNQDTQESGPGGLLRIDTMSRQRPFGTRTPELGQHSPSLGFANRLSGERKPLAKASAPNLRSISPPASASPTGTPNLGIRVPTIEGKSNFGGAPPLSPPISETGENTLMSINPNDRGKATALGVFQKPAQPYDESRFAQRQLQLQRGRETPTQRARDSPNPAAPEDKSRSPSPVQQEMVDSPTAPVFTVTQSPKKDEPQPTSFLVDSDGNDTSMISPKPLPSPQIHLRRPSDREHPAFRDSDVSTPASSSLMGSQDEPSANTEILTTLAAESKSASPTDSPTLGPIPNDSGLSIMVRQHLRADSNASSIYSGVPPTAGTESRFPPDIANLKAMQEYSPGYNPWQGGDQSRDWNLDLDVAEPLADTESLMSDSSRTVQSKMELSSNGSNNQNKDEFASRLADGARRIREKLTSYVETDSRSSSPHGLEEQNDASDLAPLPRPSGLGAILRPRSSRGSLIDRGREPTSTRAFKMIGISPGGSRTASPGSESQKGHSDAGALAQEEEEKESIGDGQPPGLRQFRQARRDLQRLKELESQSRHYSAPQGPPPDIPSPQQRAAKEPMESRTRTPSRDHKPPPVYYKQRISSEESWNSDSPDNRLHSRNDRQRSESESNYEARSNNRMTRSRDTFAGRENAPAGFSQLLMRPTGLPGTDIKRSPIMPPQPHPNVSLRMSTLNQNSSGKLYVPRAYESDQPSPISPGASPLFNSAPSTPRNLSPRLPVVQNPSYDNATGPSSAFRATENNKSYTNNRDVPPLPPINPRRRQDSTKSRPVQESFAQQDRDGFERNVRVISPKRLGENTNGVDRRGVPVNGNGDDYGAHSKRLQRAMTDAGGSHVNFNKPRGNSSLFNDGPPTSRMTVAQLRNMPHNTGLPGGMI</sequence>
<comment type="caution">
    <text evidence="2">The sequence shown here is derived from an EMBL/GenBank/DDBJ whole genome shotgun (WGS) entry which is preliminary data.</text>
</comment>
<keyword evidence="3" id="KW-1185">Reference proteome</keyword>
<feature type="region of interest" description="Disordered" evidence="1">
    <location>
        <begin position="195"/>
        <end position="346"/>
    </location>
</feature>
<feature type="compositionally biased region" description="Polar residues" evidence="1">
    <location>
        <begin position="670"/>
        <end position="693"/>
    </location>
</feature>
<feature type="region of interest" description="Disordered" evidence="1">
    <location>
        <begin position="1"/>
        <end position="49"/>
    </location>
</feature>
<feature type="region of interest" description="Disordered" evidence="1">
    <location>
        <begin position="639"/>
        <end position="1085"/>
    </location>
</feature>
<evidence type="ECO:0000256" key="1">
    <source>
        <dbReference type="SAM" id="MobiDB-lite"/>
    </source>
</evidence>
<feature type="compositionally biased region" description="Basic and acidic residues" evidence="1">
    <location>
        <begin position="694"/>
        <end position="713"/>
    </location>
</feature>
<reference evidence="2 3" key="1">
    <citation type="submission" date="2023-10" db="EMBL/GenBank/DDBJ databases">
        <title>Draft genome sequence of Xylaria bambusicola isolate GMP-LS, the root and basal stem rot pathogen of sugarcane in Indonesia.</title>
        <authorList>
            <person name="Selvaraj P."/>
            <person name="Muralishankar V."/>
            <person name="Muruganantham S."/>
            <person name="Sp S."/>
            <person name="Haryani S."/>
            <person name="Lau K.J.X."/>
            <person name="Naqvi N.I."/>
        </authorList>
    </citation>
    <scope>NUCLEOTIDE SEQUENCE [LARGE SCALE GENOMIC DNA]</scope>
    <source>
        <strain evidence="2">GMP-LS</strain>
    </source>
</reference>
<feature type="compositionally biased region" description="Polar residues" evidence="1">
    <location>
        <begin position="914"/>
        <end position="925"/>
    </location>
</feature>
<feature type="compositionally biased region" description="Polar residues" evidence="1">
    <location>
        <begin position="502"/>
        <end position="518"/>
    </location>
</feature>
<gene>
    <name evidence="2" type="ORF">RRF57_001645</name>
</gene>
<name>A0AAN7UBV0_9PEZI</name>
<feature type="compositionally biased region" description="Basic and acidic residues" evidence="1">
    <location>
        <begin position="37"/>
        <end position="47"/>
    </location>
</feature>
<feature type="compositionally biased region" description="Basic and acidic residues" evidence="1">
    <location>
        <begin position="898"/>
        <end position="913"/>
    </location>
</feature>
<accession>A0AAN7UBV0</accession>
<proteinExistence type="predicted"/>
<feature type="compositionally biased region" description="Basic and acidic residues" evidence="1">
    <location>
        <begin position="198"/>
        <end position="221"/>
    </location>
</feature>
<organism evidence="2 3">
    <name type="scientific">Xylaria bambusicola</name>
    <dbReference type="NCBI Taxonomy" id="326684"/>
    <lineage>
        <taxon>Eukaryota</taxon>
        <taxon>Fungi</taxon>
        <taxon>Dikarya</taxon>
        <taxon>Ascomycota</taxon>
        <taxon>Pezizomycotina</taxon>
        <taxon>Sordariomycetes</taxon>
        <taxon>Xylariomycetidae</taxon>
        <taxon>Xylariales</taxon>
        <taxon>Xylariaceae</taxon>
        <taxon>Xylaria</taxon>
    </lineage>
</organism>
<feature type="compositionally biased region" description="Basic and acidic residues" evidence="1">
    <location>
        <begin position="449"/>
        <end position="460"/>
    </location>
</feature>
<dbReference type="AlphaFoldDB" id="A0AAN7UBV0"/>
<evidence type="ECO:0000313" key="2">
    <source>
        <dbReference type="EMBL" id="KAK5625929.1"/>
    </source>
</evidence>
<feature type="region of interest" description="Disordered" evidence="1">
    <location>
        <begin position="1099"/>
        <end position="1118"/>
    </location>
</feature>
<dbReference type="EMBL" id="JAWHQM010000003">
    <property type="protein sequence ID" value="KAK5625929.1"/>
    <property type="molecule type" value="Genomic_DNA"/>
</dbReference>
<protein>
    <submittedName>
        <fullName evidence="2">Uncharacterized protein</fullName>
    </submittedName>
</protein>
<feature type="compositionally biased region" description="Polar residues" evidence="1">
    <location>
        <begin position="406"/>
        <end position="416"/>
    </location>
</feature>
<feature type="compositionally biased region" description="Polar residues" evidence="1">
    <location>
        <begin position="973"/>
        <end position="984"/>
    </location>
</feature>
<feature type="compositionally biased region" description="Polar residues" evidence="1">
    <location>
        <begin position="1043"/>
        <end position="1053"/>
    </location>
</feature>
<feature type="compositionally biased region" description="Polar residues" evidence="1">
    <location>
        <begin position="546"/>
        <end position="568"/>
    </location>
</feature>
<evidence type="ECO:0000313" key="3">
    <source>
        <dbReference type="Proteomes" id="UP001305414"/>
    </source>
</evidence>
<feature type="compositionally biased region" description="Polar residues" evidence="1">
    <location>
        <begin position="1026"/>
        <end position="1037"/>
    </location>
</feature>
<feature type="compositionally biased region" description="Polar residues" evidence="1">
    <location>
        <begin position="1072"/>
        <end position="1081"/>
    </location>
</feature>
<feature type="region of interest" description="Disordered" evidence="1">
    <location>
        <begin position="446"/>
        <end position="627"/>
    </location>
</feature>
<feature type="compositionally biased region" description="Polar residues" evidence="1">
    <location>
        <begin position="1007"/>
        <end position="1017"/>
    </location>
</feature>
<dbReference type="Proteomes" id="UP001305414">
    <property type="component" value="Unassembled WGS sequence"/>
</dbReference>
<feature type="compositionally biased region" description="Basic and acidic residues" evidence="1">
    <location>
        <begin position="860"/>
        <end position="878"/>
    </location>
</feature>
<feature type="compositionally biased region" description="Polar residues" evidence="1">
    <location>
        <begin position="716"/>
        <end position="726"/>
    </location>
</feature>